<protein>
    <submittedName>
        <fullName evidence="2">Uncharacterized protein</fullName>
    </submittedName>
</protein>
<dbReference type="STRING" id="1509407.A0A0L1IWI2"/>
<keyword evidence="1" id="KW-0732">Signal</keyword>
<evidence type="ECO:0000313" key="2">
    <source>
        <dbReference type="EMBL" id="KNG83852.1"/>
    </source>
</evidence>
<keyword evidence="3" id="KW-1185">Reference proteome</keyword>
<feature type="signal peptide" evidence="1">
    <location>
        <begin position="1"/>
        <end position="23"/>
    </location>
</feature>
<accession>A0A0L1IWI2</accession>
<comment type="caution">
    <text evidence="2">The sequence shown here is derived from an EMBL/GenBank/DDBJ whole genome shotgun (WGS) entry which is preliminary data.</text>
</comment>
<sequence length="145" mass="16160">MIIPSTILLGLLLTILRVPHAGANPNSFARQASHNLPSCGQLMLDAYGTFRTKECESAARLLHMKRGLQDHTGMLPGGSILYLLIEKAPGKQLDSAGFWDLRRRERDKIRQTFKAAWEECVAKGFRPYGDVSGLFWDSSSDKITI</sequence>
<dbReference type="Proteomes" id="UP000037505">
    <property type="component" value="Unassembled WGS sequence"/>
</dbReference>
<dbReference type="RefSeq" id="XP_015404775.1">
    <property type="nucleotide sequence ID" value="XM_015552888.1"/>
</dbReference>
<name>A0A0L1IWI2_ASPN3</name>
<dbReference type="OrthoDB" id="5401170at2759"/>
<gene>
    <name evidence="2" type="ORF">ANOM_007632</name>
</gene>
<dbReference type="GeneID" id="26809436"/>
<feature type="chain" id="PRO_5005552944" evidence="1">
    <location>
        <begin position="24"/>
        <end position="145"/>
    </location>
</feature>
<evidence type="ECO:0000313" key="3">
    <source>
        <dbReference type="Proteomes" id="UP000037505"/>
    </source>
</evidence>
<organism evidence="2 3">
    <name type="scientific">Aspergillus nomiae NRRL (strain ATCC 15546 / NRRL 13137 / CBS 260.88 / M93)</name>
    <dbReference type="NCBI Taxonomy" id="1509407"/>
    <lineage>
        <taxon>Eukaryota</taxon>
        <taxon>Fungi</taxon>
        <taxon>Dikarya</taxon>
        <taxon>Ascomycota</taxon>
        <taxon>Pezizomycotina</taxon>
        <taxon>Eurotiomycetes</taxon>
        <taxon>Eurotiomycetidae</taxon>
        <taxon>Eurotiales</taxon>
        <taxon>Aspergillaceae</taxon>
        <taxon>Aspergillus</taxon>
        <taxon>Aspergillus subgen. Circumdati</taxon>
    </lineage>
</organism>
<reference evidence="2 3" key="1">
    <citation type="submission" date="2014-06" db="EMBL/GenBank/DDBJ databases">
        <title>The Genome of the Aflatoxigenic Filamentous Fungus Aspergillus nomius.</title>
        <authorList>
            <person name="Moore M.G."/>
            <person name="Shannon B.M."/>
            <person name="Brian M.M."/>
        </authorList>
    </citation>
    <scope>NUCLEOTIDE SEQUENCE [LARGE SCALE GENOMIC DNA]</scope>
    <source>
        <strain evidence="2 3">NRRL 13137</strain>
    </source>
</reference>
<dbReference type="AlphaFoldDB" id="A0A0L1IWI2"/>
<evidence type="ECO:0000256" key="1">
    <source>
        <dbReference type="SAM" id="SignalP"/>
    </source>
</evidence>
<proteinExistence type="predicted"/>
<dbReference type="EMBL" id="JNOM01000242">
    <property type="protein sequence ID" value="KNG83852.1"/>
    <property type="molecule type" value="Genomic_DNA"/>
</dbReference>